<keyword evidence="10" id="KW-0961">Cell wall biogenesis/degradation</keyword>
<evidence type="ECO:0000256" key="1">
    <source>
        <dbReference type="ARBA" id="ARBA00004191"/>
    </source>
</evidence>
<feature type="active site" evidence="12">
    <location>
        <position position="390"/>
    </location>
</feature>
<keyword evidence="6" id="KW-0732">Signal</keyword>
<evidence type="ECO:0000256" key="13">
    <source>
        <dbReference type="RuleBase" id="RU361169"/>
    </source>
</evidence>
<comment type="catalytic activity">
    <reaction evidence="11">
        <text>(1,4-alpha-D-galacturonosyl)n+m + H2O = (1,4-alpha-D-galacturonosyl)n + (1,4-alpha-D-galacturonosyl)m.</text>
        <dbReference type="EC" id="3.2.1.15"/>
    </reaction>
</comment>
<dbReference type="PANTHER" id="PTHR31375">
    <property type="match status" value="1"/>
</dbReference>
<evidence type="ECO:0000256" key="8">
    <source>
        <dbReference type="ARBA" id="ARBA00022801"/>
    </source>
</evidence>
<comment type="caution">
    <text evidence="14">The sequence shown here is derived from an EMBL/GenBank/DDBJ whole genome shotgun (WGS) entry which is preliminary data.</text>
</comment>
<dbReference type="EC" id="3.2.1.15" evidence="3"/>
<dbReference type="EMBL" id="JAEACU010000001">
    <property type="protein sequence ID" value="KAH7546394.1"/>
    <property type="molecule type" value="Genomic_DNA"/>
</dbReference>
<dbReference type="Pfam" id="PF00295">
    <property type="entry name" value="Glyco_hydro_28"/>
    <property type="match status" value="1"/>
</dbReference>
<dbReference type="GO" id="GO:0004650">
    <property type="term" value="F:polygalacturonase activity"/>
    <property type="evidence" value="ECO:0007669"/>
    <property type="project" value="UniProtKB-EC"/>
</dbReference>
<dbReference type="SMART" id="SM00710">
    <property type="entry name" value="PbH1"/>
    <property type="match status" value="5"/>
</dbReference>
<evidence type="ECO:0000256" key="10">
    <source>
        <dbReference type="ARBA" id="ARBA00023316"/>
    </source>
</evidence>
<evidence type="ECO:0000256" key="12">
    <source>
        <dbReference type="PROSITE-ProRule" id="PRU10052"/>
    </source>
</evidence>
<dbReference type="PROSITE" id="PS00502">
    <property type="entry name" value="POLYGALACTURONASE"/>
    <property type="match status" value="1"/>
</dbReference>
<comment type="similarity">
    <text evidence="2 13">Belongs to the glycosyl hydrolase 28 family.</text>
</comment>
<evidence type="ECO:0000256" key="3">
    <source>
        <dbReference type="ARBA" id="ARBA00012736"/>
    </source>
</evidence>
<accession>A0A978W360</accession>
<keyword evidence="4" id="KW-0134">Cell wall</keyword>
<keyword evidence="9 13" id="KW-0326">Glycosidase</keyword>
<dbReference type="GO" id="GO:0071555">
    <property type="term" value="P:cell wall organization"/>
    <property type="evidence" value="ECO:0007669"/>
    <property type="project" value="UniProtKB-KW"/>
</dbReference>
<evidence type="ECO:0000313" key="15">
    <source>
        <dbReference type="Proteomes" id="UP000813462"/>
    </source>
</evidence>
<evidence type="ECO:0000256" key="5">
    <source>
        <dbReference type="ARBA" id="ARBA00022525"/>
    </source>
</evidence>
<proteinExistence type="inferred from homology"/>
<evidence type="ECO:0000256" key="2">
    <source>
        <dbReference type="ARBA" id="ARBA00008834"/>
    </source>
</evidence>
<keyword evidence="5" id="KW-0964">Secreted</keyword>
<gene>
    <name evidence="14" type="ORF">FEM48_Zijuj01G0196100</name>
</gene>
<keyword evidence="7" id="KW-0677">Repeat</keyword>
<dbReference type="InterPro" id="IPR012334">
    <property type="entry name" value="Pectin_lyas_fold"/>
</dbReference>
<evidence type="ECO:0000256" key="9">
    <source>
        <dbReference type="ARBA" id="ARBA00023295"/>
    </source>
</evidence>
<dbReference type="InterPro" id="IPR011050">
    <property type="entry name" value="Pectin_lyase_fold/virulence"/>
</dbReference>
<dbReference type="Proteomes" id="UP000813462">
    <property type="component" value="Unassembled WGS sequence"/>
</dbReference>
<comment type="subcellular location">
    <subcellularLocation>
        <location evidence="1">Secreted</location>
        <location evidence="1">Cell wall</location>
    </subcellularLocation>
</comment>
<evidence type="ECO:0000313" key="14">
    <source>
        <dbReference type="EMBL" id="KAH7546394.1"/>
    </source>
</evidence>
<dbReference type="SUPFAM" id="SSF51126">
    <property type="entry name" value="Pectin lyase-like"/>
    <property type="match status" value="1"/>
</dbReference>
<name>A0A978W360_ZIZJJ</name>
<reference evidence="14" key="1">
    <citation type="journal article" date="2021" name="Front. Plant Sci.">
        <title>Chromosome-Scale Genome Assembly for Chinese Sour Jujube and Insights Into Its Genome Evolution and Domestication Signature.</title>
        <authorList>
            <person name="Shen L.-Y."/>
            <person name="Luo H."/>
            <person name="Wang X.-L."/>
            <person name="Wang X.-M."/>
            <person name="Qiu X.-J."/>
            <person name="Liu H."/>
            <person name="Zhou S.-S."/>
            <person name="Jia K.-H."/>
            <person name="Nie S."/>
            <person name="Bao Y.-T."/>
            <person name="Zhang R.-G."/>
            <person name="Yun Q.-Z."/>
            <person name="Chai Y.-H."/>
            <person name="Lu J.-Y."/>
            <person name="Li Y."/>
            <person name="Zhao S.-W."/>
            <person name="Mao J.-F."/>
            <person name="Jia S.-G."/>
            <person name="Mao Y.-M."/>
        </authorList>
    </citation>
    <scope>NUCLEOTIDE SEQUENCE</scope>
    <source>
        <strain evidence="14">AT0</strain>
        <tissue evidence="14">Leaf</tissue>
    </source>
</reference>
<dbReference type="InterPro" id="IPR006626">
    <property type="entry name" value="PbH1"/>
</dbReference>
<dbReference type="InterPro" id="IPR000743">
    <property type="entry name" value="Glyco_hydro_28"/>
</dbReference>
<evidence type="ECO:0000256" key="4">
    <source>
        <dbReference type="ARBA" id="ARBA00022512"/>
    </source>
</evidence>
<sequence length="544" mass="58949">MPWLVGTWKYSVRPLAPRLGLGMVGLAPCQGKGGCAYDGHNLGNDRAAVCSLGQVRGARRVRTQRRAPGARAVPDADVQHMLGAHAGVGGRRTGSAWHMLALLGHELWLRGVHAGRLWSSCVCVSWLTWMSGFQQLCACRFPFSLIIGLVSAIFACSINNANPDAICFNVLDYGAAGDGTTDDSQAFLMAWNEACSSETENPTLIIPRLTFLVSPVVFRGPCKAKSINFLILGMILAPDSPQTWKGLDQSQWLAFHGVSGLNVGGSGWINGQGKGWWDQSCRYHPHMKECTSLAPTAVKFLSCKRSSLSDIHFVNSAQTHVLIMRCDGMEINHLIIQAPETSPNTDGIHIQASYNVVINDIIVSTGDDCISIGDHTSNIYIFNVGCGPGHGISIGSLGRSGNIVQVENIYVSRVYLKGTTNGARIKTWQVGKGHVRGVTFENLYFDSVKNPIIIDQNYCNIRGACKEQKTGVQISDVLFENIYGTSSTDVAINLNCSRSVACTGILMKSIYLTSDKIGHKLTSYCTNAYGYSLGMIQPLPCLQI</sequence>
<dbReference type="GO" id="GO:0005975">
    <property type="term" value="P:carbohydrate metabolic process"/>
    <property type="evidence" value="ECO:0007669"/>
    <property type="project" value="InterPro"/>
</dbReference>
<dbReference type="AlphaFoldDB" id="A0A978W360"/>
<protein>
    <recommendedName>
        <fullName evidence="3">endo-polygalacturonase</fullName>
        <ecNumber evidence="3">3.2.1.15</ecNumber>
    </recommendedName>
</protein>
<evidence type="ECO:0000256" key="7">
    <source>
        <dbReference type="ARBA" id="ARBA00022737"/>
    </source>
</evidence>
<dbReference type="Gene3D" id="2.160.20.10">
    <property type="entry name" value="Single-stranded right-handed beta-helix, Pectin lyase-like"/>
    <property type="match status" value="1"/>
</dbReference>
<evidence type="ECO:0000256" key="6">
    <source>
        <dbReference type="ARBA" id="ARBA00022729"/>
    </source>
</evidence>
<organism evidence="14 15">
    <name type="scientific">Ziziphus jujuba var. spinosa</name>
    <dbReference type="NCBI Taxonomy" id="714518"/>
    <lineage>
        <taxon>Eukaryota</taxon>
        <taxon>Viridiplantae</taxon>
        <taxon>Streptophyta</taxon>
        <taxon>Embryophyta</taxon>
        <taxon>Tracheophyta</taxon>
        <taxon>Spermatophyta</taxon>
        <taxon>Magnoliopsida</taxon>
        <taxon>eudicotyledons</taxon>
        <taxon>Gunneridae</taxon>
        <taxon>Pentapetalae</taxon>
        <taxon>rosids</taxon>
        <taxon>fabids</taxon>
        <taxon>Rosales</taxon>
        <taxon>Rhamnaceae</taxon>
        <taxon>Paliureae</taxon>
        <taxon>Ziziphus</taxon>
    </lineage>
</organism>
<dbReference type="FunFam" id="2.160.20.10:FF:000032">
    <property type="entry name" value="Pectin lyase-like superfamily protein"/>
    <property type="match status" value="1"/>
</dbReference>
<keyword evidence="8 13" id="KW-0378">Hydrolase</keyword>
<evidence type="ECO:0000256" key="11">
    <source>
        <dbReference type="ARBA" id="ARBA00034074"/>
    </source>
</evidence>